<dbReference type="AlphaFoldDB" id="A0A6A8DIK5"/>
<feature type="transmembrane region" description="Helical" evidence="9">
    <location>
        <begin position="20"/>
        <end position="40"/>
    </location>
</feature>
<comment type="similarity">
    <text evidence="2">Belongs to the internalin family.</text>
</comment>
<evidence type="ECO:0000259" key="10">
    <source>
        <dbReference type="Pfam" id="PF00746"/>
    </source>
</evidence>
<keyword evidence="8" id="KW-0572">Peptidoglycan-anchor</keyword>
<reference evidence="13" key="1">
    <citation type="submission" date="2019-11" db="EMBL/GenBank/DDBJ databases">
        <authorList>
            <person name="Li J."/>
        </authorList>
    </citation>
    <scope>NUCLEOTIDE SEQUENCE</scope>
    <source>
        <strain evidence="13">B6B</strain>
    </source>
</reference>
<evidence type="ECO:0000256" key="8">
    <source>
        <dbReference type="ARBA" id="ARBA00023088"/>
    </source>
</evidence>
<dbReference type="Gene3D" id="2.60.40.1220">
    <property type="match status" value="2"/>
</dbReference>
<dbReference type="InterPro" id="IPR050836">
    <property type="entry name" value="SDS22/Internalin_LRR"/>
</dbReference>
<evidence type="ECO:0000313" key="13">
    <source>
        <dbReference type="EMBL" id="MRH41142.1"/>
    </source>
</evidence>
<dbReference type="SUPFAM" id="SSF81296">
    <property type="entry name" value="E set domains"/>
    <property type="match status" value="2"/>
</dbReference>
<keyword evidence="9" id="KW-1133">Transmembrane helix</keyword>
<feature type="domain" description="Internalin Ig-like inter-repeat region" evidence="11">
    <location>
        <begin position="584"/>
        <end position="634"/>
    </location>
</feature>
<evidence type="ECO:0000259" key="12">
    <source>
        <dbReference type="Pfam" id="PF16403"/>
    </source>
</evidence>
<evidence type="ECO:0000256" key="3">
    <source>
        <dbReference type="ARBA" id="ARBA00022512"/>
    </source>
</evidence>
<dbReference type="Pfam" id="PF00746">
    <property type="entry name" value="Gram_pos_anchor"/>
    <property type="match status" value="1"/>
</dbReference>
<dbReference type="OrthoDB" id="2487348at2"/>
<comment type="caution">
    <text evidence="13">The sequence shown here is derived from an EMBL/GenBank/DDBJ whole genome shotgun (WGS) entry which is preliminary data.</text>
</comment>
<feature type="domain" description="Pesticidal crystal protein Cry22Aa Ig-like" evidence="12">
    <location>
        <begin position="646"/>
        <end position="709"/>
    </location>
</feature>
<organism evidence="13 14">
    <name type="scientific">Aquibacillus halophilus</name>
    <dbReference type="NCBI Taxonomy" id="930132"/>
    <lineage>
        <taxon>Bacteria</taxon>
        <taxon>Bacillati</taxon>
        <taxon>Bacillota</taxon>
        <taxon>Bacilli</taxon>
        <taxon>Bacillales</taxon>
        <taxon>Bacillaceae</taxon>
        <taxon>Aquibacillus</taxon>
    </lineage>
</organism>
<evidence type="ECO:0000259" key="11">
    <source>
        <dbReference type="Pfam" id="PF08191"/>
    </source>
</evidence>
<evidence type="ECO:0000256" key="2">
    <source>
        <dbReference type="ARBA" id="ARBA00009432"/>
    </source>
</evidence>
<feature type="domain" description="Gram-positive cocci surface proteins LPxTG" evidence="10">
    <location>
        <begin position="892"/>
        <end position="924"/>
    </location>
</feature>
<evidence type="ECO:0000256" key="6">
    <source>
        <dbReference type="ARBA" id="ARBA00022729"/>
    </source>
</evidence>
<name>A0A6A8DIK5_9BACI</name>
<dbReference type="Pfam" id="PF16403">
    <property type="entry name" value="Bact_surface_Ig-like"/>
    <property type="match status" value="3"/>
</dbReference>
<dbReference type="InterPro" id="IPR014756">
    <property type="entry name" value="Ig_E-set"/>
</dbReference>
<evidence type="ECO:0000256" key="5">
    <source>
        <dbReference type="ARBA" id="ARBA00022614"/>
    </source>
</evidence>
<feature type="domain" description="Internalin Ig-like inter-repeat region" evidence="11">
    <location>
        <begin position="270"/>
        <end position="326"/>
    </location>
</feature>
<dbReference type="SMART" id="SM00365">
    <property type="entry name" value="LRR_SD22"/>
    <property type="match status" value="8"/>
</dbReference>
<evidence type="ECO:0000256" key="4">
    <source>
        <dbReference type="ARBA" id="ARBA00022525"/>
    </source>
</evidence>
<dbReference type="InterPro" id="IPR012569">
    <property type="entry name" value="Inl_IR"/>
</dbReference>
<proteinExistence type="inferred from homology"/>
<accession>A0A6A8DIK5</accession>
<keyword evidence="5" id="KW-0433">Leucine-rich repeat</keyword>
<evidence type="ECO:0000256" key="1">
    <source>
        <dbReference type="ARBA" id="ARBA00004168"/>
    </source>
</evidence>
<keyword evidence="9" id="KW-0472">Membrane</keyword>
<dbReference type="Pfam" id="PF08191">
    <property type="entry name" value="LRR_adjacent"/>
    <property type="match status" value="2"/>
</dbReference>
<comment type="subcellular location">
    <subcellularLocation>
        <location evidence="1">Secreted</location>
        <location evidence="1">Cell wall</location>
        <topology evidence="1">Peptidoglycan-anchor</topology>
    </subcellularLocation>
</comment>
<feature type="transmembrane region" description="Helical" evidence="9">
    <location>
        <begin position="902"/>
        <end position="922"/>
    </location>
</feature>
<evidence type="ECO:0000256" key="7">
    <source>
        <dbReference type="ARBA" id="ARBA00022737"/>
    </source>
</evidence>
<keyword evidence="3" id="KW-0134">Cell wall</keyword>
<dbReference type="InterPro" id="IPR025875">
    <property type="entry name" value="Leu-rich_rpt_4"/>
</dbReference>
<feature type="domain" description="Pesticidal crystal protein Cry22Aa Ig-like" evidence="12">
    <location>
        <begin position="816"/>
        <end position="883"/>
    </location>
</feature>
<dbReference type="InterPro" id="IPR013783">
    <property type="entry name" value="Ig-like_fold"/>
</dbReference>
<protein>
    <submittedName>
        <fullName evidence="13">DUF5011 domain-containing protein</fullName>
    </submittedName>
</protein>
<dbReference type="InterPro" id="IPR032675">
    <property type="entry name" value="LRR_dom_sf"/>
</dbReference>
<gene>
    <name evidence="13" type="ORF">GH741_00450</name>
</gene>
<dbReference type="InterPro" id="IPR019931">
    <property type="entry name" value="LPXTG_anchor"/>
</dbReference>
<dbReference type="PANTHER" id="PTHR46652:SF3">
    <property type="entry name" value="LEUCINE-RICH REPEAT-CONTAINING PROTEIN 9"/>
    <property type="match status" value="1"/>
</dbReference>
<keyword evidence="7" id="KW-0677">Repeat</keyword>
<keyword evidence="14" id="KW-1185">Reference proteome</keyword>
<keyword evidence="6" id="KW-0732">Signal</keyword>
<dbReference type="InterPro" id="IPR014755">
    <property type="entry name" value="Cu-Rt/internalin_Ig-like"/>
</dbReference>
<evidence type="ECO:0000313" key="14">
    <source>
        <dbReference type="Proteomes" id="UP000799092"/>
    </source>
</evidence>
<sequence>MSGGISINRNKESDYLMRRIVNLAIVLLLVAVSLISPMSIGAATSLVPDDALRTAINEELGVADPATHEPTEAELESLTELDEADYKGITNLQGLEHATNLTLLDLNLNNVTDLSPLSGLSNLESLSLRNNDISTLAPVKNLSNLTFLNVSGNLSLDKTELSDFTQLKSLYLYSSGITDISFLENLTNLRNLYLDNNSISDITPIKDLPNLDLLNLKANSIINLSNATNLIDGLTAFNVDNQSIELAATVLNPGDTSTTTQNIVKDYNGNVIDSITPSDGGTYTSPNVEWTGLTGTETMRSYTFTQSLTNTAGETFEFSGVVEQPLNWGTSLVPDDALRAAIKAELGKSVAHVLTESDLESLTGEFKASAKGIYSIEGMQYAKNLDKLNLSLNQFSDITPLSSLTRLTSINLLSNNITDIEPLKNLYNLASLQLAVNNITDISHLDNLTSLEELYLHGNSNLNLSPLSNGFSNLKALNISSTNNSDISVLSNLSSLEYLVADDNKISDLSPIENLPLERLHVKENAITDLSQIKDLFSQLSFFYGSNQNIVLSEKNIAETTTSMYINNFIKDINEDIVDNITPSHSGVYNSPRVAWVGLNSNSDTSRSYDFSNDLSASDTHGNIEYSGTVTQPINWLFNESPVITASDRTISVGDDFDPLEGVTATDAEDGNLVNIQVTSNNVDTNTPGQYQVSYRVVDSQGGVDSLTIIVTVEGDGEPDPEPNEAPVINANDVTITVGDDYDPLANVTATDTEDGDLTDAITVTKNEVDTSAAGDYEVSYEVMDSSEKVVNATITVTVEAVPEPEPNEAPTIDADDLTITVGDDYEPLADVTATDTEDGDLTDAVVVTKNEVNTSVAGDYEVSYEVVDSGDKSAETTITVTVEAAPSRDTDEDTLPQTGEATLYLSIIGGIILILIGFVTIRRMN</sequence>
<dbReference type="Gene3D" id="2.60.40.10">
    <property type="entry name" value="Immunoglobulins"/>
    <property type="match status" value="3"/>
</dbReference>
<dbReference type="Gene3D" id="3.80.10.10">
    <property type="entry name" value="Ribonuclease Inhibitor"/>
    <property type="match status" value="2"/>
</dbReference>
<dbReference type="Proteomes" id="UP000799092">
    <property type="component" value="Unassembled WGS sequence"/>
</dbReference>
<dbReference type="InterPro" id="IPR001611">
    <property type="entry name" value="Leu-rich_rpt"/>
</dbReference>
<dbReference type="InterPro" id="IPR003591">
    <property type="entry name" value="Leu-rich_rpt_typical-subtyp"/>
</dbReference>
<keyword evidence="4" id="KW-0964">Secreted</keyword>
<keyword evidence="9" id="KW-0812">Transmembrane</keyword>
<dbReference type="PROSITE" id="PS51450">
    <property type="entry name" value="LRR"/>
    <property type="match status" value="8"/>
</dbReference>
<dbReference type="Pfam" id="PF12799">
    <property type="entry name" value="LRR_4"/>
    <property type="match status" value="2"/>
</dbReference>
<dbReference type="InterPro" id="IPR032179">
    <property type="entry name" value="Cry22Aa_Ig-like"/>
</dbReference>
<dbReference type="EMBL" id="WJNG01000001">
    <property type="protein sequence ID" value="MRH41142.1"/>
    <property type="molecule type" value="Genomic_DNA"/>
</dbReference>
<dbReference type="SMART" id="SM00369">
    <property type="entry name" value="LRR_TYP"/>
    <property type="match status" value="5"/>
</dbReference>
<dbReference type="PANTHER" id="PTHR46652">
    <property type="entry name" value="LEUCINE-RICH REPEAT AND IQ DOMAIN-CONTAINING PROTEIN 1-RELATED"/>
    <property type="match status" value="1"/>
</dbReference>
<feature type="domain" description="Pesticidal crystal protein Cry22Aa Ig-like" evidence="12">
    <location>
        <begin position="731"/>
        <end position="799"/>
    </location>
</feature>
<evidence type="ECO:0000256" key="9">
    <source>
        <dbReference type="SAM" id="Phobius"/>
    </source>
</evidence>
<dbReference type="SUPFAM" id="SSF52058">
    <property type="entry name" value="L domain-like"/>
    <property type="match status" value="2"/>
</dbReference>
<dbReference type="NCBIfam" id="TIGR01167">
    <property type="entry name" value="LPXTG_anchor"/>
    <property type="match status" value="1"/>
</dbReference>